<feature type="transmembrane region" description="Helical" evidence="1">
    <location>
        <begin position="690"/>
        <end position="714"/>
    </location>
</feature>
<evidence type="ECO:0000313" key="3">
    <source>
        <dbReference type="Proteomes" id="UP000483820"/>
    </source>
</evidence>
<dbReference type="PANTHER" id="PTHR31227">
    <property type="entry name" value="PROTEIN CBG15697"/>
    <property type="match status" value="1"/>
</dbReference>
<dbReference type="AlphaFoldDB" id="A0A6A5H6T9"/>
<dbReference type="PANTHER" id="PTHR31227:SF1">
    <property type="entry name" value="DOMAIN OF UNKNOWN FUNCTION WSN DOMAIN-CONTAINING PROTEIN"/>
    <property type="match status" value="1"/>
</dbReference>
<comment type="caution">
    <text evidence="2">The sequence shown here is derived from an EMBL/GenBank/DDBJ whole genome shotgun (WGS) entry which is preliminary data.</text>
</comment>
<name>A0A6A5H6T9_CAERE</name>
<keyword evidence="1" id="KW-0812">Transmembrane</keyword>
<dbReference type="RefSeq" id="XP_003100840.2">
    <property type="nucleotide sequence ID" value="XM_003100792.2"/>
</dbReference>
<evidence type="ECO:0000256" key="1">
    <source>
        <dbReference type="SAM" id="Phobius"/>
    </source>
</evidence>
<dbReference type="Proteomes" id="UP000483820">
    <property type="component" value="Chromosome III"/>
</dbReference>
<evidence type="ECO:0008006" key="4">
    <source>
        <dbReference type="Google" id="ProtNLM"/>
    </source>
</evidence>
<gene>
    <name evidence="2" type="ORF">GCK72_011816</name>
</gene>
<sequence length="744" mass="85730">MRVLSVIPLLVSGFISTDENPDTIIEKLPDAGRLLAAVNLQNGYMDDAILKLMGLDRKFSLSDLQKFNKENVEEFVEKLLSVGGLLKSDSEKVEQVFIDFNEIQQFWAQYSDKINRIPGSLKMIEDVNNYDSYELETIDIKEPLDLLNDIIDGRHSDFEHLQLSLQAVISKIEVFSKSHNTKGLQHLLESLSPLEYLVRIIDWLAISPFWELAEYPKGLPANLKSFDLINIKKIPDLEILEAVFNSQAFELKKLNFKESWIKNALWGSNFSETRWILDFQTLIDKFYEPFQEQGSQRDVRKAATFHHRLLEVKSLQISDFEAIAKGIQSCVLHKESASAITNLRTTSKNIQILLKKIRAVRNVEISMVDHKKVVQELSGKTEMTELKQLLNAVLFLKENLRKVIRYVLNWGESAKSIFESLNGFHSLDTTKEVTSYMKCLMKVDGPVEKAASVAMVFKGMRKLRMSFKENLLRASNIMIESLGNIKAIRDCKVEKIHKVADLQNLQTYSESFQNSIPILNTIKEVLAPNNEFLKFIEIGNELKERSNELLKFYDWYFGNFESLQASIANLIDESTVWKNKIRILKGSSLDAYGDILKDLVNINGVEDFQPETILSAIDNFEGFTNDSDISDTLSQLRGSVEKLEGFEMHFSKYHGSLMKIPEDLRKMKEILEGKKGDENPNEALSKRSRYYDLLIILYVAIPVILIFTFIWCLLDTHCPLRKYGQRQYERRRSVRPAKCKYYEK</sequence>
<dbReference type="EMBL" id="WUAV01000003">
    <property type="protein sequence ID" value="KAF1763550.1"/>
    <property type="molecule type" value="Genomic_DNA"/>
</dbReference>
<keyword evidence="1" id="KW-0472">Membrane</keyword>
<dbReference type="CTD" id="9815960"/>
<keyword evidence="1" id="KW-1133">Transmembrane helix</keyword>
<dbReference type="KEGG" id="crq:GCK72_011816"/>
<organism evidence="2 3">
    <name type="scientific">Caenorhabditis remanei</name>
    <name type="common">Caenorhabditis vulgaris</name>
    <dbReference type="NCBI Taxonomy" id="31234"/>
    <lineage>
        <taxon>Eukaryota</taxon>
        <taxon>Metazoa</taxon>
        <taxon>Ecdysozoa</taxon>
        <taxon>Nematoda</taxon>
        <taxon>Chromadorea</taxon>
        <taxon>Rhabditida</taxon>
        <taxon>Rhabditina</taxon>
        <taxon>Rhabditomorpha</taxon>
        <taxon>Rhabditoidea</taxon>
        <taxon>Rhabditidae</taxon>
        <taxon>Peloderinae</taxon>
        <taxon>Caenorhabditis</taxon>
    </lineage>
</organism>
<proteinExistence type="predicted"/>
<accession>A0A6A5H6T9</accession>
<evidence type="ECO:0000313" key="2">
    <source>
        <dbReference type="EMBL" id="KAF1763550.1"/>
    </source>
</evidence>
<protein>
    <recommendedName>
        <fullName evidence="4">Domain of unknown function WSN domain-containing protein</fullName>
    </recommendedName>
</protein>
<dbReference type="GeneID" id="9815960"/>
<reference evidence="2 3" key="1">
    <citation type="submission" date="2019-12" db="EMBL/GenBank/DDBJ databases">
        <title>Chromosome-level assembly of the Caenorhabditis remanei genome.</title>
        <authorList>
            <person name="Teterina A.A."/>
            <person name="Willis J.H."/>
            <person name="Phillips P.C."/>
        </authorList>
    </citation>
    <scope>NUCLEOTIDE SEQUENCE [LARGE SCALE GENOMIC DNA]</scope>
    <source>
        <strain evidence="2 3">PX506</strain>
        <tissue evidence="2">Whole organism</tissue>
    </source>
</reference>